<feature type="compositionally biased region" description="Low complexity" evidence="1">
    <location>
        <begin position="121"/>
        <end position="133"/>
    </location>
</feature>
<protein>
    <submittedName>
        <fullName evidence="2">Uncharacterized protein</fullName>
    </submittedName>
</protein>
<feature type="region of interest" description="Disordered" evidence="1">
    <location>
        <begin position="114"/>
        <end position="144"/>
    </location>
</feature>
<proteinExistence type="predicted"/>
<accession>A0A514D9D2</accession>
<reference evidence="2" key="1">
    <citation type="submission" date="2019-05" db="EMBL/GenBank/DDBJ databases">
        <title>Metatranscriptomic reconstruction reveals RNA viruses with the potential to shape carbon cycling in soil.</title>
        <authorList>
            <person name="Starr E.P."/>
            <person name="Nuccio E."/>
            <person name="Pett-Ridge J."/>
            <person name="Banfield J.F."/>
            <person name="Firestone M.K."/>
        </authorList>
    </citation>
    <scope>NUCLEOTIDE SEQUENCE</scope>
    <source>
        <strain evidence="2">H4_Bulk_46_scaffold_291</strain>
    </source>
</reference>
<dbReference type="InterPro" id="IPR036417">
    <property type="entry name" value="TMV-like_coat_sf"/>
</dbReference>
<organism evidence="2">
    <name type="scientific">Riboviria sp</name>
    <dbReference type="NCBI Taxonomy" id="2585031"/>
    <lineage>
        <taxon>Viruses</taxon>
        <taxon>Riboviria</taxon>
    </lineage>
</organism>
<dbReference type="Pfam" id="PF00721">
    <property type="entry name" value="TMV_coat"/>
    <property type="match status" value="1"/>
</dbReference>
<dbReference type="GO" id="GO:0019028">
    <property type="term" value="C:viral capsid"/>
    <property type="evidence" value="ECO:0007669"/>
    <property type="project" value="InterPro"/>
</dbReference>
<sequence length="190" mass="21179">MPYTNYGVKHETLEALRWVTVGNLQNMLAALDKIQFAYQTQRSQGLQLATSLESKTEFFDKNTRFPPTGADGKTFKAVCIDCGDWPFKFNQVITALNYKTPDVSQTNKDLAINSKDYQSNASSGSKTKATSSGDNDDSTKSITSMDERVRFEKSMLAFTTGITDIRNQLRGAIKTQAGFEAENELVWKTS</sequence>
<gene>
    <name evidence="2" type="ORF">H4Bulk46291_000003</name>
</gene>
<dbReference type="GO" id="GO:0005198">
    <property type="term" value="F:structural molecule activity"/>
    <property type="evidence" value="ECO:0007669"/>
    <property type="project" value="InterPro"/>
</dbReference>
<dbReference type="EMBL" id="MN035360">
    <property type="protein sequence ID" value="QDH90219.1"/>
    <property type="molecule type" value="Genomic_DNA"/>
</dbReference>
<dbReference type="Gene3D" id="1.20.120.70">
    <property type="entry name" value="Tobacco mosaic virus-like, coat protein"/>
    <property type="match status" value="1"/>
</dbReference>
<dbReference type="InterPro" id="IPR001337">
    <property type="entry name" value="TMV-like_coat"/>
</dbReference>
<dbReference type="SUPFAM" id="SSF47195">
    <property type="entry name" value="TMV-like viral coat proteins"/>
    <property type="match status" value="1"/>
</dbReference>
<evidence type="ECO:0000256" key="1">
    <source>
        <dbReference type="SAM" id="MobiDB-lite"/>
    </source>
</evidence>
<name>A0A514D9D2_9VIRU</name>
<evidence type="ECO:0000313" key="2">
    <source>
        <dbReference type="EMBL" id="QDH90219.1"/>
    </source>
</evidence>